<dbReference type="InterPro" id="IPR011009">
    <property type="entry name" value="Kinase-like_dom_sf"/>
</dbReference>
<dbReference type="SUPFAM" id="SSF56112">
    <property type="entry name" value="Protein kinase-like (PK-like)"/>
    <property type="match status" value="1"/>
</dbReference>
<evidence type="ECO:0000256" key="1">
    <source>
        <dbReference type="SAM" id="MobiDB-lite"/>
    </source>
</evidence>
<reference evidence="3" key="1">
    <citation type="submission" date="2020-05" db="EMBL/GenBank/DDBJ databases">
        <title>Mycena genomes resolve the evolution of fungal bioluminescence.</title>
        <authorList>
            <person name="Tsai I.J."/>
        </authorList>
    </citation>
    <scope>NUCLEOTIDE SEQUENCE</scope>
    <source>
        <strain evidence="3">110903Hualien_Pintung</strain>
    </source>
</reference>
<keyword evidence="4" id="KW-1185">Reference proteome</keyword>
<dbReference type="OrthoDB" id="5598852at2759"/>
<protein>
    <submittedName>
        <fullName evidence="3">APH domain-containing protein</fullName>
    </submittedName>
</protein>
<evidence type="ECO:0000259" key="2">
    <source>
        <dbReference type="Pfam" id="PF01636"/>
    </source>
</evidence>
<organism evidence="3 4">
    <name type="scientific">Mycena chlorophos</name>
    <name type="common">Agaric fungus</name>
    <name type="synonym">Agaricus chlorophos</name>
    <dbReference type="NCBI Taxonomy" id="658473"/>
    <lineage>
        <taxon>Eukaryota</taxon>
        <taxon>Fungi</taxon>
        <taxon>Dikarya</taxon>
        <taxon>Basidiomycota</taxon>
        <taxon>Agaricomycotina</taxon>
        <taxon>Agaricomycetes</taxon>
        <taxon>Agaricomycetidae</taxon>
        <taxon>Agaricales</taxon>
        <taxon>Marasmiineae</taxon>
        <taxon>Mycenaceae</taxon>
        <taxon>Mycena</taxon>
    </lineage>
</organism>
<evidence type="ECO:0000313" key="3">
    <source>
        <dbReference type="EMBL" id="KAF7305346.1"/>
    </source>
</evidence>
<proteinExistence type="predicted"/>
<gene>
    <name evidence="3" type="ORF">HMN09_00786500</name>
</gene>
<sequence length="203" mass="22242">MPPFSRTNPPRTLKIKLGKDEFTLTLFATSRQAIVYVDDERKHFAKTGGRNAVPVTSTLADEAMFTRKAVPGLVKAYGIDELGSGVDWLVTLAAKGWSLQDAAAFKRAKEAPGNVGKYVVAERAARLTVAKAYEIFQATFTAELDDSEDDAGGLGGRERGKGRGISHGDLTPWNAFFDDEVTRVETLIDWGKAQWMPTLTPYE</sequence>
<name>A0A8H6STT8_MYCCL</name>
<dbReference type="InterPro" id="IPR002575">
    <property type="entry name" value="Aminoglycoside_PTrfase"/>
</dbReference>
<dbReference type="EMBL" id="JACAZE010000010">
    <property type="protein sequence ID" value="KAF7305346.1"/>
    <property type="molecule type" value="Genomic_DNA"/>
</dbReference>
<comment type="caution">
    <text evidence="3">The sequence shown here is derived from an EMBL/GenBank/DDBJ whole genome shotgun (WGS) entry which is preliminary data.</text>
</comment>
<feature type="domain" description="Aminoglycoside phosphotransferase" evidence="2">
    <location>
        <begin position="100"/>
        <end position="197"/>
    </location>
</feature>
<evidence type="ECO:0000313" key="4">
    <source>
        <dbReference type="Proteomes" id="UP000613580"/>
    </source>
</evidence>
<dbReference type="Proteomes" id="UP000613580">
    <property type="component" value="Unassembled WGS sequence"/>
</dbReference>
<dbReference type="AlphaFoldDB" id="A0A8H6STT8"/>
<dbReference type="Pfam" id="PF01636">
    <property type="entry name" value="APH"/>
    <property type="match status" value="1"/>
</dbReference>
<feature type="region of interest" description="Disordered" evidence="1">
    <location>
        <begin position="146"/>
        <end position="166"/>
    </location>
</feature>
<accession>A0A8H6STT8</accession>